<dbReference type="HOGENOM" id="CLU_053011_0_0_1"/>
<dbReference type="OrthoDB" id="4664297at2759"/>
<gene>
    <name evidence="1" type="ORF">BOTBODRAFT_121296</name>
</gene>
<dbReference type="AlphaFoldDB" id="A0A067M4Q4"/>
<keyword evidence="2" id="KW-1185">Reference proteome</keyword>
<sequence length="326" mass="37309">MKEYKYLSAQQREHFLEHGWVRIPNAIPKEHVELFSSNVWIRLGYDPEDKSTWKQEKVHMPRHRQIPTKDFAPIAWGAMCELLGGEDRVATHIDIAYTSGDSLICNFGSEYWENHDISPRDFDNWHVDGDWFTHFLDSPEQGLVVIQLYNDIIPRAGPTWIVEDGLSYVCKWLHDHPHGDDTKSLCRDPETGVPVDEIKACERFVELTGNAGDVFLCHPFMPHSASKNHLRIPRFITNPPVSLKEPFNYNRTNPEDYSLVELKTLQSLGVSSLPDWKITGERLGFTPRTRAGKDALIKSELARMKAHAEKTGGVVESMHLKSEVVV</sequence>
<dbReference type="Gene3D" id="2.60.120.620">
    <property type="entry name" value="q2cbj1_9rhob like domain"/>
    <property type="match status" value="1"/>
</dbReference>
<protein>
    <submittedName>
        <fullName evidence="1">Uncharacterized protein</fullName>
    </submittedName>
</protein>
<dbReference type="EMBL" id="KL198130">
    <property type="protein sequence ID" value="KDQ06571.1"/>
    <property type="molecule type" value="Genomic_DNA"/>
</dbReference>
<organism evidence="1 2">
    <name type="scientific">Botryobasidium botryosum (strain FD-172 SS1)</name>
    <dbReference type="NCBI Taxonomy" id="930990"/>
    <lineage>
        <taxon>Eukaryota</taxon>
        <taxon>Fungi</taxon>
        <taxon>Dikarya</taxon>
        <taxon>Basidiomycota</taxon>
        <taxon>Agaricomycotina</taxon>
        <taxon>Agaricomycetes</taxon>
        <taxon>Cantharellales</taxon>
        <taxon>Botryobasidiaceae</taxon>
        <taxon>Botryobasidium</taxon>
    </lineage>
</organism>
<reference evidence="2" key="1">
    <citation type="journal article" date="2014" name="Proc. Natl. Acad. Sci. U.S.A.">
        <title>Extensive sampling of basidiomycete genomes demonstrates inadequacy of the white-rot/brown-rot paradigm for wood decay fungi.</title>
        <authorList>
            <person name="Riley R."/>
            <person name="Salamov A.A."/>
            <person name="Brown D.W."/>
            <person name="Nagy L.G."/>
            <person name="Floudas D."/>
            <person name="Held B.W."/>
            <person name="Levasseur A."/>
            <person name="Lombard V."/>
            <person name="Morin E."/>
            <person name="Otillar R."/>
            <person name="Lindquist E.A."/>
            <person name="Sun H."/>
            <person name="LaButti K.M."/>
            <person name="Schmutz J."/>
            <person name="Jabbour D."/>
            <person name="Luo H."/>
            <person name="Baker S.E."/>
            <person name="Pisabarro A.G."/>
            <person name="Walton J.D."/>
            <person name="Blanchette R.A."/>
            <person name="Henrissat B."/>
            <person name="Martin F."/>
            <person name="Cullen D."/>
            <person name="Hibbett D.S."/>
            <person name="Grigoriev I.V."/>
        </authorList>
    </citation>
    <scope>NUCLEOTIDE SEQUENCE [LARGE SCALE GENOMIC DNA]</scope>
    <source>
        <strain evidence="2">FD-172 SS1</strain>
    </source>
</reference>
<accession>A0A067M4Q4</accession>
<evidence type="ECO:0000313" key="1">
    <source>
        <dbReference type="EMBL" id="KDQ06571.1"/>
    </source>
</evidence>
<dbReference type="Proteomes" id="UP000027195">
    <property type="component" value="Unassembled WGS sequence"/>
</dbReference>
<dbReference type="SUPFAM" id="SSF51197">
    <property type="entry name" value="Clavaminate synthase-like"/>
    <property type="match status" value="1"/>
</dbReference>
<proteinExistence type="predicted"/>
<evidence type="ECO:0000313" key="2">
    <source>
        <dbReference type="Proteomes" id="UP000027195"/>
    </source>
</evidence>
<name>A0A067M4Q4_BOTB1</name>
<dbReference type="InParanoid" id="A0A067M4Q4"/>